<feature type="transmembrane region" description="Helical" evidence="1">
    <location>
        <begin position="59"/>
        <end position="78"/>
    </location>
</feature>
<comment type="caution">
    <text evidence="2">The sequence shown here is derived from an EMBL/GenBank/DDBJ whole genome shotgun (WGS) entry which is preliminary data.</text>
</comment>
<accession>A0ABU0IX78</accession>
<evidence type="ECO:0000256" key="1">
    <source>
        <dbReference type="SAM" id="Phobius"/>
    </source>
</evidence>
<evidence type="ECO:0000313" key="3">
    <source>
        <dbReference type="Proteomes" id="UP001228905"/>
    </source>
</evidence>
<dbReference type="RefSeq" id="WP_307351407.1">
    <property type="nucleotide sequence ID" value="NZ_JAUSVS010000008.1"/>
</dbReference>
<feature type="transmembrane region" description="Helical" evidence="1">
    <location>
        <begin position="90"/>
        <end position="109"/>
    </location>
</feature>
<keyword evidence="1" id="KW-0472">Membrane</keyword>
<keyword evidence="3" id="KW-1185">Reference proteome</keyword>
<reference evidence="2 3" key="1">
    <citation type="submission" date="2023-07" db="EMBL/GenBank/DDBJ databases">
        <title>Genomic Encyclopedia of Type Strains, Phase IV (KMG-IV): sequencing the most valuable type-strain genomes for metagenomic binning, comparative biology and taxonomic classification.</title>
        <authorList>
            <person name="Goeker M."/>
        </authorList>
    </citation>
    <scope>NUCLEOTIDE SEQUENCE [LARGE SCALE GENOMIC DNA]</scope>
    <source>
        <strain evidence="2 3">DSM 18695</strain>
    </source>
</reference>
<keyword evidence="1" id="KW-0812">Transmembrane</keyword>
<keyword evidence="1" id="KW-1133">Transmembrane helix</keyword>
<organism evidence="2 3">
    <name type="scientific">Caulobacter ginsengisoli</name>
    <dbReference type="NCBI Taxonomy" id="400775"/>
    <lineage>
        <taxon>Bacteria</taxon>
        <taxon>Pseudomonadati</taxon>
        <taxon>Pseudomonadota</taxon>
        <taxon>Alphaproteobacteria</taxon>
        <taxon>Caulobacterales</taxon>
        <taxon>Caulobacteraceae</taxon>
        <taxon>Caulobacter</taxon>
    </lineage>
</organism>
<sequence>MLLFGGVAPAVLGSQIDLLLLRLQDPLSQILHPILWPLHDLVGDAGQAWLMWLVWALRLVLWAGIGTITVGLVVWLTLCDHRGRAVNLSGAMAMLTRTFWPLLLIQLMFDVQNWGRPLAYLMPPANAWLFTDLILRLAVILFTAWFGVAASVVIEEGLGFRQALARSATLIRGRRLIVAGLCSGIALATEMIWKTIHGLVQLAYVRPLPAETALSYLLYDIPMVLALVFETVLYLEMRRLRDPFPNAPSGVSQ</sequence>
<feature type="transmembrane region" description="Helical" evidence="1">
    <location>
        <begin position="175"/>
        <end position="193"/>
    </location>
</feature>
<protein>
    <submittedName>
        <fullName evidence="2">Uncharacterized protein</fullName>
    </submittedName>
</protein>
<name>A0ABU0IX78_9CAUL</name>
<feature type="transmembrane region" description="Helical" evidence="1">
    <location>
        <begin position="213"/>
        <end position="235"/>
    </location>
</feature>
<gene>
    <name evidence="2" type="ORF">QO010_003585</name>
</gene>
<dbReference type="EMBL" id="JAUSVS010000008">
    <property type="protein sequence ID" value="MDQ0465793.1"/>
    <property type="molecule type" value="Genomic_DNA"/>
</dbReference>
<feature type="transmembrane region" description="Helical" evidence="1">
    <location>
        <begin position="129"/>
        <end position="154"/>
    </location>
</feature>
<dbReference type="Proteomes" id="UP001228905">
    <property type="component" value="Unassembled WGS sequence"/>
</dbReference>
<proteinExistence type="predicted"/>
<evidence type="ECO:0000313" key="2">
    <source>
        <dbReference type="EMBL" id="MDQ0465793.1"/>
    </source>
</evidence>